<comment type="subcellular location">
    <subcellularLocation>
        <location evidence="1 7">Cell membrane</location>
        <topology evidence="1 7">Multi-pass membrane protein</topology>
    </subcellularLocation>
</comment>
<feature type="transmembrane region" description="Helical" evidence="7">
    <location>
        <begin position="55"/>
        <end position="77"/>
    </location>
</feature>
<evidence type="ECO:0000256" key="1">
    <source>
        <dbReference type="ARBA" id="ARBA00004651"/>
    </source>
</evidence>
<dbReference type="EMBL" id="RBXT01000001">
    <property type="protein sequence ID" value="RKT77510.1"/>
    <property type="molecule type" value="Genomic_DNA"/>
</dbReference>
<dbReference type="Pfam" id="PF12911">
    <property type="entry name" value="OppC_N"/>
    <property type="match status" value="1"/>
</dbReference>
<name>A0A495XSM0_9MICO</name>
<evidence type="ECO:0000256" key="6">
    <source>
        <dbReference type="ARBA" id="ARBA00023136"/>
    </source>
</evidence>
<dbReference type="PROSITE" id="PS50928">
    <property type="entry name" value="ABC_TM1"/>
    <property type="match status" value="1"/>
</dbReference>
<dbReference type="InterPro" id="IPR000515">
    <property type="entry name" value="MetI-like"/>
</dbReference>
<dbReference type="GO" id="GO:0055085">
    <property type="term" value="P:transmembrane transport"/>
    <property type="evidence" value="ECO:0007669"/>
    <property type="project" value="InterPro"/>
</dbReference>
<dbReference type="GO" id="GO:0005886">
    <property type="term" value="C:plasma membrane"/>
    <property type="evidence" value="ECO:0007669"/>
    <property type="project" value="UniProtKB-SubCell"/>
</dbReference>
<feature type="transmembrane region" description="Helical" evidence="7">
    <location>
        <begin position="300"/>
        <end position="321"/>
    </location>
</feature>
<dbReference type="Pfam" id="PF00528">
    <property type="entry name" value="BPD_transp_1"/>
    <property type="match status" value="1"/>
</dbReference>
<keyword evidence="5 7" id="KW-1133">Transmembrane helix</keyword>
<dbReference type="AlphaFoldDB" id="A0A495XSM0"/>
<protein>
    <submittedName>
        <fullName evidence="10">Peptide/nickel transport system permease protein</fullName>
    </submittedName>
</protein>
<accession>A0A495XSM0</accession>
<keyword evidence="2 7" id="KW-0813">Transport</keyword>
<feature type="transmembrane region" description="Helical" evidence="7">
    <location>
        <begin position="254"/>
        <end position="280"/>
    </location>
</feature>
<evidence type="ECO:0000256" key="7">
    <source>
        <dbReference type="RuleBase" id="RU363032"/>
    </source>
</evidence>
<dbReference type="CDD" id="cd06261">
    <property type="entry name" value="TM_PBP2"/>
    <property type="match status" value="1"/>
</dbReference>
<dbReference type="OrthoDB" id="9812701at2"/>
<feature type="transmembrane region" description="Helical" evidence="7">
    <location>
        <begin position="136"/>
        <end position="158"/>
    </location>
</feature>
<comment type="similarity">
    <text evidence="7">Belongs to the binding-protein-dependent transport system permease family.</text>
</comment>
<feature type="compositionally biased region" description="Basic and acidic residues" evidence="8">
    <location>
        <begin position="9"/>
        <end position="23"/>
    </location>
</feature>
<dbReference type="PANTHER" id="PTHR43386">
    <property type="entry name" value="OLIGOPEPTIDE TRANSPORT SYSTEM PERMEASE PROTEIN APPC"/>
    <property type="match status" value="1"/>
</dbReference>
<comment type="caution">
    <text evidence="10">The sequence shown here is derived from an EMBL/GenBank/DDBJ whole genome shotgun (WGS) entry which is preliminary data.</text>
</comment>
<proteinExistence type="inferred from homology"/>
<feature type="region of interest" description="Disordered" evidence="8">
    <location>
        <begin position="1"/>
        <end position="39"/>
    </location>
</feature>
<dbReference type="PANTHER" id="PTHR43386:SF1">
    <property type="entry name" value="D,D-DIPEPTIDE TRANSPORT SYSTEM PERMEASE PROTEIN DDPC-RELATED"/>
    <property type="match status" value="1"/>
</dbReference>
<keyword evidence="11" id="KW-1185">Reference proteome</keyword>
<feature type="domain" description="ABC transmembrane type-1" evidence="9">
    <location>
        <begin position="131"/>
        <end position="322"/>
    </location>
</feature>
<feature type="transmembrane region" description="Helical" evidence="7">
    <location>
        <begin position="196"/>
        <end position="215"/>
    </location>
</feature>
<dbReference type="Proteomes" id="UP000278440">
    <property type="component" value="Unassembled WGS sequence"/>
</dbReference>
<evidence type="ECO:0000256" key="3">
    <source>
        <dbReference type="ARBA" id="ARBA00022475"/>
    </source>
</evidence>
<keyword evidence="6 7" id="KW-0472">Membrane</keyword>
<evidence type="ECO:0000259" key="9">
    <source>
        <dbReference type="PROSITE" id="PS50928"/>
    </source>
</evidence>
<dbReference type="InterPro" id="IPR050366">
    <property type="entry name" value="BP-dependent_transpt_permease"/>
</dbReference>
<dbReference type="RefSeq" id="WP_121031418.1">
    <property type="nucleotide sequence ID" value="NZ_RBXT01000001.1"/>
</dbReference>
<sequence length="335" mass="35286">MTYPPTELEIARTPDGDRRDGHEGGVGGGGTAPDAVVAPTPSGGRVWRALRHDPAAVLCLAYIGLIVIMAVFAPLIVRVSGWSPYEFDQSAIDPNLGGVPLGPWGGISAEHWFGVEPGSGRDIFARIVYGARVSMVIALSATALTTVLGTTFGLLAGYFGGKVDQVVSRVMDFLMAFPALIFMIAVLSALPAGNRSTLLVVVISVFGWPYLARIVRGQTMSVSRREFVEAAGASGASGARVVFTEILPNLRSTIIVMVTLAVPGYIGTEAGLSFLGVGVVPPEPSWGQMIASSVSWYSVVPTYFAIPGLFLFLLVLSFTVLGDRLRAVVDSGEAR</sequence>
<evidence type="ECO:0000313" key="10">
    <source>
        <dbReference type="EMBL" id="RKT77510.1"/>
    </source>
</evidence>
<evidence type="ECO:0000256" key="4">
    <source>
        <dbReference type="ARBA" id="ARBA00022692"/>
    </source>
</evidence>
<keyword evidence="4 7" id="KW-0812">Transmembrane</keyword>
<dbReference type="InterPro" id="IPR035906">
    <property type="entry name" value="MetI-like_sf"/>
</dbReference>
<evidence type="ECO:0000256" key="5">
    <source>
        <dbReference type="ARBA" id="ARBA00022989"/>
    </source>
</evidence>
<keyword evidence="3" id="KW-1003">Cell membrane</keyword>
<dbReference type="SUPFAM" id="SSF161098">
    <property type="entry name" value="MetI-like"/>
    <property type="match status" value="1"/>
</dbReference>
<evidence type="ECO:0000256" key="2">
    <source>
        <dbReference type="ARBA" id="ARBA00022448"/>
    </source>
</evidence>
<dbReference type="InterPro" id="IPR025966">
    <property type="entry name" value="OppC_N"/>
</dbReference>
<evidence type="ECO:0000256" key="8">
    <source>
        <dbReference type="SAM" id="MobiDB-lite"/>
    </source>
</evidence>
<evidence type="ECO:0000313" key="11">
    <source>
        <dbReference type="Proteomes" id="UP000278440"/>
    </source>
</evidence>
<organism evidence="10 11">
    <name type="scientific">Terracoccus luteus</name>
    <dbReference type="NCBI Taxonomy" id="53356"/>
    <lineage>
        <taxon>Bacteria</taxon>
        <taxon>Bacillati</taxon>
        <taxon>Actinomycetota</taxon>
        <taxon>Actinomycetes</taxon>
        <taxon>Micrococcales</taxon>
        <taxon>Intrasporangiaceae</taxon>
        <taxon>Terracoccus</taxon>
    </lineage>
</organism>
<gene>
    <name evidence="10" type="ORF">DFJ68_0933</name>
</gene>
<dbReference type="Gene3D" id="1.10.3720.10">
    <property type="entry name" value="MetI-like"/>
    <property type="match status" value="1"/>
</dbReference>
<feature type="transmembrane region" description="Helical" evidence="7">
    <location>
        <begin position="170"/>
        <end position="190"/>
    </location>
</feature>
<reference evidence="10 11" key="1">
    <citation type="submission" date="2018-10" db="EMBL/GenBank/DDBJ databases">
        <title>Sequencing the genomes of 1000 actinobacteria strains.</title>
        <authorList>
            <person name="Klenk H.-P."/>
        </authorList>
    </citation>
    <scope>NUCLEOTIDE SEQUENCE [LARGE SCALE GENOMIC DNA]</scope>
    <source>
        <strain evidence="10 11">DSM 44267</strain>
    </source>
</reference>